<keyword evidence="6" id="KW-0238">DNA-binding</keyword>
<dbReference type="RefSeq" id="WP_116342895.1">
    <property type="nucleotide sequence ID" value="NZ_OFSP01000078.1"/>
</dbReference>
<protein>
    <recommendedName>
        <fullName evidence="11">Transcriptional activator FlhC</fullName>
    </recommendedName>
</protein>
<evidence type="ECO:0000256" key="2">
    <source>
        <dbReference type="ARBA" id="ARBA00022723"/>
    </source>
</evidence>
<dbReference type="SUPFAM" id="SSF160930">
    <property type="entry name" value="FlhC-like"/>
    <property type="match status" value="1"/>
</dbReference>
<sequence length="391" mass="44414">MQPLSPTAEFERLQLTRMTCDRIRSANYHLTDHLAELLGAHPELEQPLHISKAAVDRVRKAEATQRDLMGTPFLVVVPTLSEVQDWRCLAENTTTTLAVDALRSQMPVWSNDDKLRLFYNNRHYIWLIVELLHVSILAAPLLGITKELADYLRSLPQHVLDMAIARVDFPIFRWRLHSKTFWVDFDSKRLGPDSNGHHFLASTPMRADRMATKHSWTNLRLEPFQKKVYSEMMVRSHCRASTITSLLGITSTRTRTLFQQIHGRSSPSGQLPTSTAWYFEHPTHRLQATIMVSLYRIALAFGANVPEAFISAYNLFDKFFGTTSRISADRACHICRTMSTDAQLELAPCRVCRTPYLIANTAPRIELSHAFSCPGCSGTLGGHSGSLRRRK</sequence>
<evidence type="ECO:0000313" key="9">
    <source>
        <dbReference type="EMBL" id="SOY77606.1"/>
    </source>
</evidence>
<proteinExistence type="predicted"/>
<keyword evidence="5" id="KW-0805">Transcription regulation</keyword>
<dbReference type="GO" id="GO:0046872">
    <property type="term" value="F:metal ion binding"/>
    <property type="evidence" value="ECO:0007669"/>
    <property type="project" value="UniProtKB-KW"/>
</dbReference>
<comment type="caution">
    <text evidence="9">The sequence shown here is derived from an EMBL/GenBank/DDBJ whole genome shotgun (WGS) entry which is preliminary data.</text>
</comment>
<evidence type="ECO:0000256" key="8">
    <source>
        <dbReference type="ARBA" id="ARBA00023163"/>
    </source>
</evidence>
<dbReference type="GO" id="GO:0044781">
    <property type="term" value="P:bacterial-type flagellum organization"/>
    <property type="evidence" value="ECO:0007669"/>
    <property type="project" value="UniProtKB-KW"/>
</dbReference>
<organism evidence="9 10">
    <name type="scientific">Cupriavidus taiwanensis</name>
    <dbReference type="NCBI Taxonomy" id="164546"/>
    <lineage>
        <taxon>Bacteria</taxon>
        <taxon>Pseudomonadati</taxon>
        <taxon>Pseudomonadota</taxon>
        <taxon>Betaproteobacteria</taxon>
        <taxon>Burkholderiales</taxon>
        <taxon>Burkholderiaceae</taxon>
        <taxon>Cupriavidus</taxon>
    </lineage>
</organism>
<keyword evidence="4" id="KW-0862">Zinc</keyword>
<evidence type="ECO:0000256" key="5">
    <source>
        <dbReference type="ARBA" id="ARBA00023015"/>
    </source>
</evidence>
<keyword evidence="1" id="KW-0963">Cytoplasm</keyword>
<dbReference type="GO" id="GO:1902208">
    <property type="term" value="P:regulation of bacterial-type flagellum assembly"/>
    <property type="evidence" value="ECO:0007669"/>
    <property type="project" value="InterPro"/>
</dbReference>
<evidence type="ECO:0000256" key="4">
    <source>
        <dbReference type="ARBA" id="ARBA00022833"/>
    </source>
</evidence>
<gene>
    <name evidence="9" type="ORF">CBM2589_U10120</name>
</gene>
<dbReference type="Pfam" id="PF05280">
    <property type="entry name" value="FlhC"/>
    <property type="match status" value="1"/>
</dbReference>
<evidence type="ECO:0000313" key="10">
    <source>
        <dbReference type="Proteomes" id="UP000256297"/>
    </source>
</evidence>
<name>A0A375CQD4_9BURK</name>
<dbReference type="Proteomes" id="UP000256297">
    <property type="component" value="Unassembled WGS sequence"/>
</dbReference>
<keyword evidence="3" id="KW-1005">Bacterial flagellum biogenesis</keyword>
<dbReference type="GO" id="GO:0003677">
    <property type="term" value="F:DNA binding"/>
    <property type="evidence" value="ECO:0007669"/>
    <property type="project" value="UniProtKB-KW"/>
</dbReference>
<reference evidence="10" key="1">
    <citation type="submission" date="2018-01" db="EMBL/GenBank/DDBJ databases">
        <authorList>
            <person name="Gaut B.S."/>
            <person name="Morton B.R."/>
            <person name="Clegg M.T."/>
            <person name="Duvall M.R."/>
        </authorList>
    </citation>
    <scope>NUCLEOTIDE SEQUENCE [LARGE SCALE GENOMIC DNA]</scope>
</reference>
<keyword evidence="8" id="KW-0804">Transcription</keyword>
<evidence type="ECO:0008006" key="11">
    <source>
        <dbReference type="Google" id="ProtNLM"/>
    </source>
</evidence>
<dbReference type="GO" id="GO:0045893">
    <property type="term" value="P:positive regulation of DNA-templated transcription"/>
    <property type="evidence" value="ECO:0007669"/>
    <property type="project" value="InterPro"/>
</dbReference>
<dbReference type="InterPro" id="IPR007944">
    <property type="entry name" value="FlhC"/>
</dbReference>
<keyword evidence="2" id="KW-0479">Metal-binding</keyword>
<dbReference type="AlphaFoldDB" id="A0A375CQD4"/>
<evidence type="ECO:0000256" key="7">
    <source>
        <dbReference type="ARBA" id="ARBA00023159"/>
    </source>
</evidence>
<evidence type="ECO:0000256" key="3">
    <source>
        <dbReference type="ARBA" id="ARBA00022795"/>
    </source>
</evidence>
<evidence type="ECO:0000256" key="1">
    <source>
        <dbReference type="ARBA" id="ARBA00022490"/>
    </source>
</evidence>
<keyword evidence="7" id="KW-0010">Activator</keyword>
<accession>A0A375CQD4</accession>
<evidence type="ECO:0000256" key="6">
    <source>
        <dbReference type="ARBA" id="ARBA00023125"/>
    </source>
</evidence>
<dbReference type="EMBL" id="OFSP01000078">
    <property type="protein sequence ID" value="SOY77606.1"/>
    <property type="molecule type" value="Genomic_DNA"/>
</dbReference>